<gene>
    <name evidence="2" type="ORF">AVEN_69639_1</name>
</gene>
<feature type="domain" description="PEP-utilising enzyme mobile" evidence="1">
    <location>
        <begin position="142"/>
        <end position="179"/>
    </location>
</feature>
<evidence type="ECO:0000313" key="3">
    <source>
        <dbReference type="Proteomes" id="UP000499080"/>
    </source>
</evidence>
<organism evidence="2 3">
    <name type="scientific">Araneus ventricosus</name>
    <name type="common">Orbweaver spider</name>
    <name type="synonym">Epeira ventricosa</name>
    <dbReference type="NCBI Taxonomy" id="182803"/>
    <lineage>
        <taxon>Eukaryota</taxon>
        <taxon>Metazoa</taxon>
        <taxon>Ecdysozoa</taxon>
        <taxon>Arthropoda</taxon>
        <taxon>Chelicerata</taxon>
        <taxon>Arachnida</taxon>
        <taxon>Araneae</taxon>
        <taxon>Araneomorphae</taxon>
        <taxon>Entelegynae</taxon>
        <taxon>Araneoidea</taxon>
        <taxon>Araneidae</taxon>
        <taxon>Araneus</taxon>
    </lineage>
</organism>
<dbReference type="InterPro" id="IPR036637">
    <property type="entry name" value="Phosphohistidine_dom_sf"/>
</dbReference>
<sequence length="187" mass="21040">MIVPLSRKAVQNRESSKSIHMQVVNEWRKECRNLAKLMVLEGRIPDEDILFFLTLEEIQELLETRSPRIISKANHRRRRQPVIDKYIFPEIMKGFPKPVVPGKNIAADIDTNFSMKGIPVSQGVATGIVRVALDLEEASLLQAGEILVTYSTDIGWSPYFPILGGVVTELGGLISHGTIQIYFILKI</sequence>
<dbReference type="SUPFAM" id="SSF52009">
    <property type="entry name" value="Phosphohistidine domain"/>
    <property type="match status" value="1"/>
</dbReference>
<dbReference type="Pfam" id="PF00391">
    <property type="entry name" value="PEP-utilizers"/>
    <property type="match status" value="1"/>
</dbReference>
<dbReference type="EMBL" id="BGPR01000716">
    <property type="protein sequence ID" value="GBM32738.1"/>
    <property type="molecule type" value="Genomic_DNA"/>
</dbReference>
<name>A0A4Y2EX06_ARAVE</name>
<keyword evidence="3" id="KW-1185">Reference proteome</keyword>
<dbReference type="OrthoDB" id="6123450at2759"/>
<dbReference type="InterPro" id="IPR008279">
    <property type="entry name" value="PEP-util_enz_mobile_dom"/>
</dbReference>
<dbReference type="PANTHER" id="PTHR43615:SF1">
    <property type="entry name" value="PPDK_N DOMAIN-CONTAINING PROTEIN"/>
    <property type="match status" value="1"/>
</dbReference>
<dbReference type="Proteomes" id="UP000499080">
    <property type="component" value="Unassembled WGS sequence"/>
</dbReference>
<accession>A0A4Y2EX06</accession>
<reference evidence="2 3" key="1">
    <citation type="journal article" date="2019" name="Sci. Rep.">
        <title>Orb-weaving spider Araneus ventricosus genome elucidates the spidroin gene catalogue.</title>
        <authorList>
            <person name="Kono N."/>
            <person name="Nakamura H."/>
            <person name="Ohtoshi R."/>
            <person name="Moran D.A.P."/>
            <person name="Shinohara A."/>
            <person name="Yoshida Y."/>
            <person name="Fujiwara M."/>
            <person name="Mori M."/>
            <person name="Tomita M."/>
            <person name="Arakawa K."/>
        </authorList>
    </citation>
    <scope>NUCLEOTIDE SEQUENCE [LARGE SCALE GENOMIC DNA]</scope>
</reference>
<evidence type="ECO:0000313" key="2">
    <source>
        <dbReference type="EMBL" id="GBM32738.1"/>
    </source>
</evidence>
<dbReference type="PANTHER" id="PTHR43615">
    <property type="entry name" value="PHOSPHOENOLPYRUVATE SYNTHASE-RELATED"/>
    <property type="match status" value="1"/>
</dbReference>
<evidence type="ECO:0000259" key="1">
    <source>
        <dbReference type="Pfam" id="PF00391"/>
    </source>
</evidence>
<dbReference type="InterPro" id="IPR051549">
    <property type="entry name" value="PEP_Utilizing_Enz"/>
</dbReference>
<dbReference type="AlphaFoldDB" id="A0A4Y2EX06"/>
<comment type="caution">
    <text evidence="2">The sequence shown here is derived from an EMBL/GenBank/DDBJ whole genome shotgun (WGS) entry which is preliminary data.</text>
</comment>
<dbReference type="Gene3D" id="3.50.30.10">
    <property type="entry name" value="Phosphohistidine domain"/>
    <property type="match status" value="1"/>
</dbReference>
<proteinExistence type="predicted"/>
<protein>
    <recommendedName>
        <fullName evidence="1">PEP-utilising enzyme mobile domain-containing protein</fullName>
    </recommendedName>
</protein>
<dbReference type="GO" id="GO:0016772">
    <property type="term" value="F:transferase activity, transferring phosphorus-containing groups"/>
    <property type="evidence" value="ECO:0007669"/>
    <property type="project" value="InterPro"/>
</dbReference>